<keyword evidence="1" id="KW-0472">Membrane</keyword>
<dbReference type="EMBL" id="JAACJJ010000014">
    <property type="protein sequence ID" value="KAF5327205.1"/>
    <property type="molecule type" value="Genomic_DNA"/>
</dbReference>
<evidence type="ECO:0000313" key="2">
    <source>
        <dbReference type="EMBL" id="KAF5327205.1"/>
    </source>
</evidence>
<protein>
    <recommendedName>
        <fullName evidence="4">F-box domain-containing protein</fullName>
    </recommendedName>
</protein>
<dbReference type="AlphaFoldDB" id="A0A8H5F818"/>
<keyword evidence="1" id="KW-1133">Transmembrane helix</keyword>
<accession>A0A8H5F818</accession>
<sequence length="364" mass="41760">MDSADRLPSYAEIYRLAFSPERYGKRIAAVYANDAFYQPRLRELSVPQSGLTPAMVRQSCREQCRGVLPSSIRLRNRAHTSEDGALEGLTRMPVDILYELFASCSRVGGHRPVDAVHPNAIITAPTQVAIVGVFSHLHPRDVLTLSRTTKRLREILRAPHAQGVWKASLANVQALPACPSDMTEYQYASLAFNQWCHFCLAPGVGEVAWVCRVRCCKKCLQRHFISEDELDLWIPEDILIEKPDLIFPFAFSKKRQGGRHKPMYYLPRALEILEELENLMRGGNTQEALDKWSQEKKEIQSTRVTHASLCEYWYTHWVHCGYRRDMTALYWEFAIVAWLIVLLCGLWREQLASVLSRLATLRAW</sequence>
<evidence type="ECO:0000256" key="1">
    <source>
        <dbReference type="SAM" id="Phobius"/>
    </source>
</evidence>
<evidence type="ECO:0008006" key="4">
    <source>
        <dbReference type="Google" id="ProtNLM"/>
    </source>
</evidence>
<gene>
    <name evidence="2" type="ORF">D9619_004702</name>
</gene>
<organism evidence="2 3">
    <name type="scientific">Psilocybe cf. subviscida</name>
    <dbReference type="NCBI Taxonomy" id="2480587"/>
    <lineage>
        <taxon>Eukaryota</taxon>
        <taxon>Fungi</taxon>
        <taxon>Dikarya</taxon>
        <taxon>Basidiomycota</taxon>
        <taxon>Agaricomycotina</taxon>
        <taxon>Agaricomycetes</taxon>
        <taxon>Agaricomycetidae</taxon>
        <taxon>Agaricales</taxon>
        <taxon>Agaricineae</taxon>
        <taxon>Strophariaceae</taxon>
        <taxon>Psilocybe</taxon>
    </lineage>
</organism>
<name>A0A8H5F818_9AGAR</name>
<keyword evidence="1" id="KW-0812">Transmembrane</keyword>
<comment type="caution">
    <text evidence="2">The sequence shown here is derived from an EMBL/GenBank/DDBJ whole genome shotgun (WGS) entry which is preliminary data.</text>
</comment>
<dbReference type="Proteomes" id="UP000567179">
    <property type="component" value="Unassembled WGS sequence"/>
</dbReference>
<dbReference type="CDD" id="cd09917">
    <property type="entry name" value="F-box_SF"/>
    <property type="match status" value="1"/>
</dbReference>
<proteinExistence type="predicted"/>
<dbReference type="OrthoDB" id="2322499at2759"/>
<reference evidence="2 3" key="1">
    <citation type="journal article" date="2020" name="ISME J.">
        <title>Uncovering the hidden diversity of litter-decomposition mechanisms in mushroom-forming fungi.</title>
        <authorList>
            <person name="Floudas D."/>
            <person name="Bentzer J."/>
            <person name="Ahren D."/>
            <person name="Johansson T."/>
            <person name="Persson P."/>
            <person name="Tunlid A."/>
        </authorList>
    </citation>
    <scope>NUCLEOTIDE SEQUENCE [LARGE SCALE GENOMIC DNA]</scope>
    <source>
        <strain evidence="2 3">CBS 101986</strain>
    </source>
</reference>
<keyword evidence="3" id="KW-1185">Reference proteome</keyword>
<evidence type="ECO:0000313" key="3">
    <source>
        <dbReference type="Proteomes" id="UP000567179"/>
    </source>
</evidence>
<feature type="transmembrane region" description="Helical" evidence="1">
    <location>
        <begin position="328"/>
        <end position="347"/>
    </location>
</feature>